<dbReference type="SMART" id="SM00564">
    <property type="entry name" value="PQQ"/>
    <property type="match status" value="5"/>
</dbReference>
<proteinExistence type="predicted"/>
<dbReference type="PANTHER" id="PTHR34512">
    <property type="entry name" value="CELL SURFACE PROTEIN"/>
    <property type="match status" value="1"/>
</dbReference>
<sequence length="432" mass="48058" precursor="true">MTLTFSRLFQLVVALSVVPCIARAENWPMWRGPSGDGISREAELPVTWNDSPESSENILWKTPIPGRGYSSPIVWEYHLFLTTCLEESQERALLSVDKKSGEILWQKTVLTSPLESRHKFNSYASATPATDGENVFVAFLKITGETVEARNVGKPREVTAGSVIVVAYDFQGEKVWETSVGEFASVHGFCSCPVIYKETVIINGDHDGESYLAALDRASGEIRWKIPRPNQTRSYVTPIVREFGGREQLIMSGSHCVTSYDPATGEELWRVDGPTEQFVASMVADDRYVFLSAGFPTYHVMAVDPLGTGDVTDSHVLWHETSAKCYVPSPIRVEDYLFVADDHGIANCFDAASGERLWRGRFGRHFSTSLTATDEYVYFLDDDGKTTVVRPADELVVVAENELNEECRASPALSDGRIYIRGLNHLFCIGNN</sequence>
<feature type="signal peptide" evidence="1">
    <location>
        <begin position="1"/>
        <end position="24"/>
    </location>
</feature>
<dbReference type="InterPro" id="IPR018391">
    <property type="entry name" value="PQQ_b-propeller_rpt"/>
</dbReference>
<dbReference type="InterPro" id="IPR015943">
    <property type="entry name" value="WD40/YVTN_repeat-like_dom_sf"/>
</dbReference>
<dbReference type="Proteomes" id="UP000317243">
    <property type="component" value="Unassembled WGS sequence"/>
</dbReference>
<keyword evidence="1" id="KW-0732">Signal</keyword>
<dbReference type="InterPro" id="IPR011047">
    <property type="entry name" value="Quinoprotein_ADH-like_sf"/>
</dbReference>
<organism evidence="3 4">
    <name type="scientific">Thalassoglobus neptunius</name>
    <dbReference type="NCBI Taxonomy" id="1938619"/>
    <lineage>
        <taxon>Bacteria</taxon>
        <taxon>Pseudomonadati</taxon>
        <taxon>Planctomycetota</taxon>
        <taxon>Planctomycetia</taxon>
        <taxon>Planctomycetales</taxon>
        <taxon>Planctomycetaceae</taxon>
        <taxon>Thalassoglobus</taxon>
    </lineage>
</organism>
<evidence type="ECO:0000313" key="4">
    <source>
        <dbReference type="Proteomes" id="UP000317243"/>
    </source>
</evidence>
<accession>A0A5C5WYS1</accession>
<gene>
    <name evidence="3" type="ORF">KOR42_26580</name>
</gene>
<feature type="chain" id="PRO_5022820589" evidence="1">
    <location>
        <begin position="25"/>
        <end position="432"/>
    </location>
</feature>
<dbReference type="RefSeq" id="WP_231740900.1">
    <property type="nucleotide sequence ID" value="NZ_SIHI01000002.1"/>
</dbReference>
<dbReference type="AlphaFoldDB" id="A0A5C5WYS1"/>
<feature type="domain" description="Pyrrolo-quinoline quinone repeat" evidence="2">
    <location>
        <begin position="56"/>
        <end position="157"/>
    </location>
</feature>
<feature type="domain" description="Pyrrolo-quinoline quinone repeat" evidence="2">
    <location>
        <begin position="164"/>
        <end position="342"/>
    </location>
</feature>
<dbReference type="Gene3D" id="2.130.10.10">
    <property type="entry name" value="YVTN repeat-like/Quinoprotein amine dehydrogenase"/>
    <property type="match status" value="1"/>
</dbReference>
<keyword evidence="4" id="KW-1185">Reference proteome</keyword>
<dbReference type="PANTHER" id="PTHR34512:SF30">
    <property type="entry name" value="OUTER MEMBRANE PROTEIN ASSEMBLY FACTOR BAMB"/>
    <property type="match status" value="1"/>
</dbReference>
<dbReference type="Pfam" id="PF13360">
    <property type="entry name" value="PQQ_2"/>
    <property type="match status" value="3"/>
</dbReference>
<evidence type="ECO:0000313" key="3">
    <source>
        <dbReference type="EMBL" id="TWT55847.1"/>
    </source>
</evidence>
<reference evidence="3 4" key="1">
    <citation type="submission" date="2019-02" db="EMBL/GenBank/DDBJ databases">
        <title>Deep-cultivation of Planctomycetes and their phenomic and genomic characterization uncovers novel biology.</title>
        <authorList>
            <person name="Wiegand S."/>
            <person name="Jogler M."/>
            <person name="Boedeker C."/>
            <person name="Pinto D."/>
            <person name="Vollmers J."/>
            <person name="Rivas-Marin E."/>
            <person name="Kohn T."/>
            <person name="Peeters S.H."/>
            <person name="Heuer A."/>
            <person name="Rast P."/>
            <person name="Oberbeckmann S."/>
            <person name="Bunk B."/>
            <person name="Jeske O."/>
            <person name="Meyerdierks A."/>
            <person name="Storesund J.E."/>
            <person name="Kallscheuer N."/>
            <person name="Luecker S."/>
            <person name="Lage O.M."/>
            <person name="Pohl T."/>
            <person name="Merkel B.J."/>
            <person name="Hornburger P."/>
            <person name="Mueller R.-W."/>
            <person name="Bruemmer F."/>
            <person name="Labrenz M."/>
            <person name="Spormann A.M."/>
            <person name="Op Den Camp H."/>
            <person name="Overmann J."/>
            <person name="Amann R."/>
            <person name="Jetten M.S.M."/>
            <person name="Mascher T."/>
            <person name="Medema M.H."/>
            <person name="Devos D.P."/>
            <person name="Kaster A.-K."/>
            <person name="Ovreas L."/>
            <person name="Rohde M."/>
            <person name="Galperin M.Y."/>
            <person name="Jogler C."/>
        </authorList>
    </citation>
    <scope>NUCLEOTIDE SEQUENCE [LARGE SCALE GENOMIC DNA]</scope>
    <source>
        <strain evidence="3 4">KOR42</strain>
    </source>
</reference>
<dbReference type="InterPro" id="IPR002372">
    <property type="entry name" value="PQQ_rpt_dom"/>
</dbReference>
<comment type="caution">
    <text evidence="3">The sequence shown here is derived from an EMBL/GenBank/DDBJ whole genome shotgun (WGS) entry which is preliminary data.</text>
</comment>
<protein>
    <submittedName>
        <fullName evidence="3">Outer membrane biogenesis protein BamB</fullName>
    </submittedName>
</protein>
<evidence type="ECO:0000256" key="1">
    <source>
        <dbReference type="SAM" id="SignalP"/>
    </source>
</evidence>
<dbReference type="Gene3D" id="2.40.10.480">
    <property type="match status" value="1"/>
</dbReference>
<evidence type="ECO:0000259" key="2">
    <source>
        <dbReference type="Pfam" id="PF13360"/>
    </source>
</evidence>
<dbReference type="SUPFAM" id="SSF50998">
    <property type="entry name" value="Quinoprotein alcohol dehydrogenase-like"/>
    <property type="match status" value="1"/>
</dbReference>
<name>A0A5C5WYS1_9PLAN</name>
<dbReference type="EMBL" id="SIHI01000002">
    <property type="protein sequence ID" value="TWT55847.1"/>
    <property type="molecule type" value="Genomic_DNA"/>
</dbReference>
<feature type="domain" description="Pyrrolo-quinoline quinone repeat" evidence="2">
    <location>
        <begin position="344"/>
        <end position="421"/>
    </location>
</feature>